<accession>A0A0G0Z760</accession>
<dbReference type="Proteomes" id="UP000033869">
    <property type="component" value="Unassembled WGS sequence"/>
</dbReference>
<reference evidence="4 5" key="1">
    <citation type="journal article" date="2015" name="Nature">
        <title>rRNA introns, odd ribosomes, and small enigmatic genomes across a large radiation of phyla.</title>
        <authorList>
            <person name="Brown C.T."/>
            <person name="Hug L.A."/>
            <person name="Thomas B.C."/>
            <person name="Sharon I."/>
            <person name="Castelle C.J."/>
            <person name="Singh A."/>
            <person name="Wilkins M.J."/>
            <person name="Williams K.H."/>
            <person name="Banfield J.F."/>
        </authorList>
    </citation>
    <scope>NUCLEOTIDE SEQUENCE [LARGE SCALE GENOMIC DNA]</scope>
</reference>
<dbReference type="SUPFAM" id="SSF143597">
    <property type="entry name" value="YojJ-like"/>
    <property type="match status" value="1"/>
</dbReference>
<feature type="compositionally biased region" description="Polar residues" evidence="1">
    <location>
        <begin position="127"/>
        <end position="137"/>
    </location>
</feature>
<dbReference type="InterPro" id="IPR045585">
    <property type="entry name" value="CdaA_N"/>
</dbReference>
<protein>
    <submittedName>
        <fullName evidence="4">TIGR00159 family protein</fullName>
    </submittedName>
</protein>
<dbReference type="InterPro" id="IPR050338">
    <property type="entry name" value="DisA"/>
</dbReference>
<evidence type="ECO:0000256" key="1">
    <source>
        <dbReference type="SAM" id="MobiDB-lite"/>
    </source>
</evidence>
<dbReference type="PANTHER" id="PTHR34185:SF1">
    <property type="entry name" value="DIADENYLATE CYCLASE"/>
    <property type="match status" value="1"/>
</dbReference>
<evidence type="ECO:0000313" key="4">
    <source>
        <dbReference type="EMBL" id="KKS08868.1"/>
    </source>
</evidence>
<dbReference type="AlphaFoldDB" id="A0A0G0Z760"/>
<dbReference type="GO" id="GO:0004016">
    <property type="term" value="F:adenylate cyclase activity"/>
    <property type="evidence" value="ECO:0007669"/>
    <property type="project" value="TreeGrafter"/>
</dbReference>
<evidence type="ECO:0000256" key="2">
    <source>
        <dbReference type="SAM" id="Phobius"/>
    </source>
</evidence>
<keyword evidence="2" id="KW-0812">Transmembrane</keyword>
<feature type="compositionally biased region" description="Basic and acidic residues" evidence="1">
    <location>
        <begin position="138"/>
        <end position="151"/>
    </location>
</feature>
<organism evidence="4 5">
    <name type="scientific">candidate division CPR2 bacterium GW2011_GWC1_41_48</name>
    <dbReference type="NCBI Taxonomy" id="1618344"/>
    <lineage>
        <taxon>Bacteria</taxon>
        <taxon>Bacteria division CPR2</taxon>
    </lineage>
</organism>
<keyword evidence="2" id="KW-1133">Transmembrane helix</keyword>
<feature type="transmembrane region" description="Helical" evidence="2">
    <location>
        <begin position="62"/>
        <end position="80"/>
    </location>
</feature>
<dbReference type="Pfam" id="PF19293">
    <property type="entry name" value="CdaA_N"/>
    <property type="match status" value="1"/>
</dbReference>
<sequence>MGQIDKFASWLANFLYSLWGQIGWIFTSDTFRVKPLFILDVIIVAYVFYWLYLFLQRTTASRYLPGFLVFAVFAGLGQLLDLNAVSWLFSKLFLVLIVSIPIIFQPEIREALSLMSKKKSSSKVSSEVDSTGVTTRSASDHGRRHAEAEEE</sequence>
<feature type="region of interest" description="Disordered" evidence="1">
    <location>
        <begin position="116"/>
        <end position="151"/>
    </location>
</feature>
<evidence type="ECO:0000313" key="5">
    <source>
        <dbReference type="Proteomes" id="UP000033869"/>
    </source>
</evidence>
<gene>
    <name evidence="4" type="ORF">UU65_C0004G0079</name>
</gene>
<dbReference type="InterPro" id="IPR036888">
    <property type="entry name" value="DNA_integrity_DisA_N_sf"/>
</dbReference>
<keyword evidence="2" id="KW-0472">Membrane</keyword>
<dbReference type="PANTHER" id="PTHR34185">
    <property type="entry name" value="DIADENYLATE CYCLASE"/>
    <property type="match status" value="1"/>
</dbReference>
<feature type="transmembrane region" description="Helical" evidence="2">
    <location>
        <begin position="7"/>
        <end position="27"/>
    </location>
</feature>
<comment type="caution">
    <text evidence="4">The sequence shown here is derived from an EMBL/GenBank/DDBJ whole genome shotgun (WGS) entry which is preliminary data.</text>
</comment>
<evidence type="ECO:0000259" key="3">
    <source>
        <dbReference type="Pfam" id="PF19293"/>
    </source>
</evidence>
<dbReference type="EMBL" id="LCBL01000004">
    <property type="protein sequence ID" value="KKS08868.1"/>
    <property type="molecule type" value="Genomic_DNA"/>
</dbReference>
<feature type="transmembrane region" description="Helical" evidence="2">
    <location>
        <begin position="33"/>
        <end position="55"/>
    </location>
</feature>
<proteinExistence type="predicted"/>
<feature type="domain" description="Diadenylate cyclase CdaA N-terminal" evidence="3">
    <location>
        <begin position="38"/>
        <end position="108"/>
    </location>
</feature>
<name>A0A0G0Z760_UNCC2</name>